<name>A0A3A8Q6X5_9BACT</name>
<dbReference type="RefSeq" id="WP_120556765.1">
    <property type="nucleotide sequence ID" value="NZ_RAWK01000106.1"/>
</dbReference>
<dbReference type="Proteomes" id="UP000267003">
    <property type="component" value="Unassembled WGS sequence"/>
</dbReference>
<evidence type="ECO:0000313" key="2">
    <source>
        <dbReference type="Proteomes" id="UP000267003"/>
    </source>
</evidence>
<organism evidence="1 2">
    <name type="scientific">Corallococcus aberystwythensis</name>
    <dbReference type="NCBI Taxonomy" id="2316722"/>
    <lineage>
        <taxon>Bacteria</taxon>
        <taxon>Pseudomonadati</taxon>
        <taxon>Myxococcota</taxon>
        <taxon>Myxococcia</taxon>
        <taxon>Myxococcales</taxon>
        <taxon>Cystobacterineae</taxon>
        <taxon>Myxococcaceae</taxon>
        <taxon>Corallococcus</taxon>
    </lineage>
</organism>
<protein>
    <submittedName>
        <fullName evidence="1">Uncharacterized protein</fullName>
    </submittedName>
</protein>
<dbReference type="AlphaFoldDB" id="A0A3A8Q6X5"/>
<proteinExistence type="predicted"/>
<reference evidence="2" key="1">
    <citation type="submission" date="2018-09" db="EMBL/GenBank/DDBJ databases">
        <authorList>
            <person name="Livingstone P.G."/>
            <person name="Whitworth D.E."/>
        </authorList>
    </citation>
    <scope>NUCLEOTIDE SEQUENCE [LARGE SCALE GENOMIC DNA]</scope>
    <source>
        <strain evidence="2">AB050A</strain>
    </source>
</reference>
<dbReference type="EMBL" id="RAWK01000106">
    <property type="protein sequence ID" value="RKH64387.1"/>
    <property type="molecule type" value="Genomic_DNA"/>
</dbReference>
<sequence>MAPIPLYKPQDLVKKAGKQALFPAFMGAAAPPSQQRSLVGLKRLMHERNLDPHGLEATVYDTQGCVLSATLHEAVDLSQNVHTLTEPGTGVIFNGDHDLMGLLVDGPVVAQSFDLYYLHWGFDSTHCVRLGAHANYFVTAALQGCSIFVTGDPASPTVYHLNANSAGANAPNDAARYQAKVQVMQARFNAARKVMGGSQGSSASASMLDYMPGMLSAAGTAQLEYDHGVSGTSWHHVGTHAFRSFWKVDQDELMQFGTVFGVRESGRWSFYFQKRSRHEYRYKTWMSGNAQHAQWSAECRRFWPA</sequence>
<evidence type="ECO:0000313" key="1">
    <source>
        <dbReference type="EMBL" id="RKH64387.1"/>
    </source>
</evidence>
<gene>
    <name evidence="1" type="ORF">D7W81_18735</name>
</gene>
<dbReference type="OrthoDB" id="5494292at2"/>
<accession>A0A3A8Q6X5</accession>
<comment type="caution">
    <text evidence="1">The sequence shown here is derived from an EMBL/GenBank/DDBJ whole genome shotgun (WGS) entry which is preliminary data.</text>
</comment>
<keyword evidence="2" id="KW-1185">Reference proteome</keyword>